<dbReference type="eggNOG" id="KOG0027">
    <property type="taxonomic scope" value="Eukaryota"/>
</dbReference>
<accession>V7CXX9</accession>
<dbReference type="Gene3D" id="1.10.238.10">
    <property type="entry name" value="EF-hand"/>
    <property type="match status" value="2"/>
</dbReference>
<dbReference type="InterPro" id="IPR002048">
    <property type="entry name" value="EF_hand_dom"/>
</dbReference>
<evidence type="ECO:0000313" key="6">
    <source>
        <dbReference type="EMBL" id="ESW33746.1"/>
    </source>
</evidence>
<dbReference type="InterPro" id="IPR039647">
    <property type="entry name" value="EF_hand_pair_protein_CML-like"/>
</dbReference>
<keyword evidence="1" id="KW-0479">Metal-binding</keyword>
<evidence type="ECO:0000256" key="3">
    <source>
        <dbReference type="ARBA" id="ARBA00022837"/>
    </source>
</evidence>
<sequence length="140" mass="15774">MDKLRQYERVFKQFDENGDGKISAWELQQCVEAMGEELSAADAAATVTAMDADGDGMVGFDDFVRFVEGGKEEEKENDLKEAFKMYEMEESGCITPRSLKMMLSRLGESTSIDECEVMIARFDLDGDGVLTFDEFKVMML</sequence>
<evidence type="ECO:0000256" key="4">
    <source>
        <dbReference type="ARBA" id="ARBA00057710"/>
    </source>
</evidence>
<feature type="domain" description="EF-hand" evidence="5">
    <location>
        <begin position="74"/>
        <end position="109"/>
    </location>
</feature>
<dbReference type="Pfam" id="PF13499">
    <property type="entry name" value="EF-hand_7"/>
    <property type="match status" value="2"/>
</dbReference>
<keyword evidence="2" id="KW-0677">Repeat</keyword>
<comment type="function">
    <text evidence="4">Potential calcium sensor that binds calcium in vitro.</text>
</comment>
<dbReference type="PROSITE" id="PS50222">
    <property type="entry name" value="EF_HAND_2"/>
    <property type="match status" value="4"/>
</dbReference>
<gene>
    <name evidence="6" type="ORF">PHAVU_001G095600g</name>
</gene>
<dbReference type="Proteomes" id="UP000000226">
    <property type="component" value="Chromosome 1"/>
</dbReference>
<proteinExistence type="predicted"/>
<feature type="domain" description="EF-hand" evidence="5">
    <location>
        <begin position="2"/>
        <end position="37"/>
    </location>
</feature>
<dbReference type="OMA" id="CEVMIAR"/>
<dbReference type="OrthoDB" id="26525at2759"/>
<dbReference type="SUPFAM" id="SSF47473">
    <property type="entry name" value="EF-hand"/>
    <property type="match status" value="1"/>
</dbReference>
<feature type="domain" description="EF-hand" evidence="5">
    <location>
        <begin position="110"/>
        <end position="140"/>
    </location>
</feature>
<evidence type="ECO:0000313" key="7">
    <source>
        <dbReference type="Proteomes" id="UP000000226"/>
    </source>
</evidence>
<dbReference type="InterPro" id="IPR018247">
    <property type="entry name" value="EF_Hand_1_Ca_BS"/>
</dbReference>
<name>V7CXX9_PHAVU</name>
<evidence type="ECO:0000256" key="1">
    <source>
        <dbReference type="ARBA" id="ARBA00022723"/>
    </source>
</evidence>
<keyword evidence="7" id="KW-1185">Reference proteome</keyword>
<keyword evidence="3" id="KW-0106">Calcium</keyword>
<dbReference type="PROSITE" id="PS00018">
    <property type="entry name" value="EF_HAND_1"/>
    <property type="match status" value="3"/>
</dbReference>
<evidence type="ECO:0000256" key="2">
    <source>
        <dbReference type="ARBA" id="ARBA00022737"/>
    </source>
</evidence>
<dbReference type="CDD" id="cd00051">
    <property type="entry name" value="EFh"/>
    <property type="match status" value="2"/>
</dbReference>
<protein>
    <recommendedName>
        <fullName evidence="5">EF-hand domain-containing protein</fullName>
    </recommendedName>
</protein>
<dbReference type="STRING" id="3885.V7CXX9"/>
<evidence type="ECO:0000259" key="5">
    <source>
        <dbReference type="PROSITE" id="PS50222"/>
    </source>
</evidence>
<dbReference type="FunFam" id="1.10.238.10:FF:000237">
    <property type="entry name" value="Calcium-binding protein CML38"/>
    <property type="match status" value="1"/>
</dbReference>
<reference evidence="7" key="1">
    <citation type="journal article" date="2014" name="Nat. Genet.">
        <title>A reference genome for common bean and genome-wide analysis of dual domestications.</title>
        <authorList>
            <person name="Schmutz J."/>
            <person name="McClean P.E."/>
            <person name="Mamidi S."/>
            <person name="Wu G.A."/>
            <person name="Cannon S.B."/>
            <person name="Grimwood J."/>
            <person name="Jenkins J."/>
            <person name="Shu S."/>
            <person name="Song Q."/>
            <person name="Chavarro C."/>
            <person name="Torres-Torres M."/>
            <person name="Geffroy V."/>
            <person name="Moghaddam S.M."/>
            <person name="Gao D."/>
            <person name="Abernathy B."/>
            <person name="Barry K."/>
            <person name="Blair M."/>
            <person name="Brick M.A."/>
            <person name="Chovatia M."/>
            <person name="Gepts P."/>
            <person name="Goodstein D.M."/>
            <person name="Gonzales M."/>
            <person name="Hellsten U."/>
            <person name="Hyten D.L."/>
            <person name="Jia G."/>
            <person name="Kelly J.D."/>
            <person name="Kudrna D."/>
            <person name="Lee R."/>
            <person name="Richard M.M."/>
            <person name="Miklas P.N."/>
            <person name="Osorno J.M."/>
            <person name="Rodrigues J."/>
            <person name="Thareau V."/>
            <person name="Urrea C.A."/>
            <person name="Wang M."/>
            <person name="Yu Y."/>
            <person name="Zhang M."/>
            <person name="Wing R.A."/>
            <person name="Cregan P.B."/>
            <person name="Rokhsar D.S."/>
            <person name="Jackson S.A."/>
        </authorList>
    </citation>
    <scope>NUCLEOTIDE SEQUENCE [LARGE SCALE GENOMIC DNA]</scope>
    <source>
        <strain evidence="7">cv. G19833</strain>
    </source>
</reference>
<dbReference type="InterPro" id="IPR011992">
    <property type="entry name" value="EF-hand-dom_pair"/>
</dbReference>
<dbReference type="SMR" id="V7CXX9"/>
<dbReference type="AlphaFoldDB" id="V7CXX9"/>
<dbReference type="EMBL" id="CM002288">
    <property type="protein sequence ID" value="ESW33746.1"/>
    <property type="molecule type" value="Genomic_DNA"/>
</dbReference>
<organism evidence="6 7">
    <name type="scientific">Phaseolus vulgaris</name>
    <name type="common">Kidney bean</name>
    <name type="synonym">French bean</name>
    <dbReference type="NCBI Taxonomy" id="3885"/>
    <lineage>
        <taxon>Eukaryota</taxon>
        <taxon>Viridiplantae</taxon>
        <taxon>Streptophyta</taxon>
        <taxon>Embryophyta</taxon>
        <taxon>Tracheophyta</taxon>
        <taxon>Spermatophyta</taxon>
        <taxon>Magnoliopsida</taxon>
        <taxon>eudicotyledons</taxon>
        <taxon>Gunneridae</taxon>
        <taxon>Pentapetalae</taxon>
        <taxon>rosids</taxon>
        <taxon>fabids</taxon>
        <taxon>Fabales</taxon>
        <taxon>Fabaceae</taxon>
        <taxon>Papilionoideae</taxon>
        <taxon>50 kb inversion clade</taxon>
        <taxon>NPAAA clade</taxon>
        <taxon>indigoferoid/millettioid clade</taxon>
        <taxon>Phaseoleae</taxon>
        <taxon>Phaseolus</taxon>
    </lineage>
</organism>
<dbReference type="Gramene" id="ESW33746">
    <property type="protein sequence ID" value="ESW33746"/>
    <property type="gene ID" value="PHAVU_001G095600g"/>
</dbReference>
<feature type="domain" description="EF-hand" evidence="5">
    <location>
        <begin position="38"/>
        <end position="73"/>
    </location>
</feature>
<dbReference type="SMART" id="SM00054">
    <property type="entry name" value="EFh"/>
    <property type="match status" value="4"/>
</dbReference>
<dbReference type="PANTHER" id="PTHR10891">
    <property type="entry name" value="EF-HAND CALCIUM-BINDING DOMAIN CONTAINING PROTEIN"/>
    <property type="match status" value="1"/>
</dbReference>
<dbReference type="GO" id="GO:0005509">
    <property type="term" value="F:calcium ion binding"/>
    <property type="evidence" value="ECO:0007669"/>
    <property type="project" value="InterPro"/>
</dbReference>